<dbReference type="SFLD" id="SFLDS00019">
    <property type="entry name" value="Glutathione_Transferase_(cytos"/>
    <property type="match status" value="1"/>
</dbReference>
<dbReference type="Gene3D" id="3.40.30.10">
    <property type="entry name" value="Glutaredoxin"/>
    <property type="match status" value="1"/>
</dbReference>
<dbReference type="InterPro" id="IPR040079">
    <property type="entry name" value="Glutathione_S-Trfase"/>
</dbReference>
<dbReference type="GO" id="GO:0004364">
    <property type="term" value="F:glutathione transferase activity"/>
    <property type="evidence" value="ECO:0007669"/>
    <property type="project" value="TreeGrafter"/>
</dbReference>
<dbReference type="InterPro" id="IPR050213">
    <property type="entry name" value="GST_superfamily"/>
</dbReference>
<reference evidence="3" key="1">
    <citation type="submission" date="2019-08" db="EMBL/GenBank/DDBJ databases">
        <title>The improved chromosome-level genome for the pearl oyster Pinctada fucata martensii using PacBio sequencing and Hi-C.</title>
        <authorList>
            <person name="Zheng Z."/>
        </authorList>
    </citation>
    <scope>NUCLEOTIDE SEQUENCE</scope>
    <source>
        <strain evidence="3">ZZ-2019</strain>
        <tissue evidence="3">Adductor muscle</tissue>
    </source>
</reference>
<dbReference type="CDD" id="cd03192">
    <property type="entry name" value="GST_C_Sigma_like"/>
    <property type="match status" value="1"/>
</dbReference>
<dbReference type="SFLD" id="SFLDG00363">
    <property type="entry name" value="AMPS_(cytGST):_Alpha-__Mu-__Pi"/>
    <property type="match status" value="1"/>
</dbReference>
<comment type="caution">
    <text evidence="3">The sequence shown here is derived from an EMBL/GenBank/DDBJ whole genome shotgun (WGS) entry which is preliminary data.</text>
</comment>
<organism evidence="3 4">
    <name type="scientific">Pinctada imbricata</name>
    <name type="common">Atlantic pearl-oyster</name>
    <name type="synonym">Pinctada martensii</name>
    <dbReference type="NCBI Taxonomy" id="66713"/>
    <lineage>
        <taxon>Eukaryota</taxon>
        <taxon>Metazoa</taxon>
        <taxon>Spiralia</taxon>
        <taxon>Lophotrochozoa</taxon>
        <taxon>Mollusca</taxon>
        <taxon>Bivalvia</taxon>
        <taxon>Autobranchia</taxon>
        <taxon>Pteriomorphia</taxon>
        <taxon>Pterioida</taxon>
        <taxon>Pterioidea</taxon>
        <taxon>Pteriidae</taxon>
        <taxon>Pinctada</taxon>
    </lineage>
</organism>
<dbReference type="CDD" id="cd03039">
    <property type="entry name" value="GST_N_Sigma_like"/>
    <property type="match status" value="1"/>
</dbReference>
<accession>A0AA89C7D5</accession>
<dbReference type="PROSITE" id="PS50404">
    <property type="entry name" value="GST_NTER"/>
    <property type="match status" value="1"/>
</dbReference>
<protein>
    <recommendedName>
        <fullName evidence="5">Glutathione S-transferase</fullName>
    </recommendedName>
</protein>
<evidence type="ECO:0000259" key="2">
    <source>
        <dbReference type="PROSITE" id="PS50405"/>
    </source>
</evidence>
<dbReference type="Pfam" id="PF14497">
    <property type="entry name" value="GST_C_3"/>
    <property type="match status" value="1"/>
</dbReference>
<dbReference type="AlphaFoldDB" id="A0AA89C7D5"/>
<dbReference type="PANTHER" id="PTHR11571">
    <property type="entry name" value="GLUTATHIONE S-TRANSFERASE"/>
    <property type="match status" value="1"/>
</dbReference>
<dbReference type="SUPFAM" id="SSF47616">
    <property type="entry name" value="GST C-terminal domain-like"/>
    <property type="match status" value="1"/>
</dbReference>
<dbReference type="PROSITE" id="PS50405">
    <property type="entry name" value="GST_CTER"/>
    <property type="match status" value="1"/>
</dbReference>
<evidence type="ECO:0000313" key="3">
    <source>
        <dbReference type="EMBL" id="KAK3103874.1"/>
    </source>
</evidence>
<dbReference type="SUPFAM" id="SSF52833">
    <property type="entry name" value="Thioredoxin-like"/>
    <property type="match status" value="1"/>
</dbReference>
<dbReference type="InterPro" id="IPR004046">
    <property type="entry name" value="GST_C"/>
</dbReference>
<dbReference type="SFLD" id="SFLDG01205">
    <property type="entry name" value="AMPS.1"/>
    <property type="match status" value="1"/>
</dbReference>
<sequence length="205" mass="22866">MPSYKFSYFDLRGRGEPSRMLFAAAGIPFTDKRVTQEEFGKMKATDPYASLPILEVTAGNDAYMMNQSMAINRHLARTFGLDGVTLNDKGMVDEIIENLVDVKSALFAVGFGDTEENREKLGKTLNKMCPKLEAQIQSNMKKGAGFAVGPKLTFADIFIFEAFESILSKMPDALNSYPGIKQNREKVAKLPKVADYVKKRKETPF</sequence>
<dbReference type="InterPro" id="IPR010987">
    <property type="entry name" value="Glutathione-S-Trfase_C-like"/>
</dbReference>
<dbReference type="InterPro" id="IPR036282">
    <property type="entry name" value="Glutathione-S-Trfase_C_sf"/>
</dbReference>
<evidence type="ECO:0000313" key="4">
    <source>
        <dbReference type="Proteomes" id="UP001186944"/>
    </source>
</evidence>
<dbReference type="Gene3D" id="1.20.1050.10">
    <property type="match status" value="1"/>
</dbReference>
<gene>
    <name evidence="3" type="ORF">FSP39_022582</name>
</gene>
<dbReference type="PANTHER" id="PTHR11571:SF150">
    <property type="entry name" value="GLUTATHIONE S-TRANSFERASE"/>
    <property type="match status" value="1"/>
</dbReference>
<evidence type="ECO:0008006" key="5">
    <source>
        <dbReference type="Google" id="ProtNLM"/>
    </source>
</evidence>
<dbReference type="EMBL" id="VSWD01000005">
    <property type="protein sequence ID" value="KAK3103874.1"/>
    <property type="molecule type" value="Genomic_DNA"/>
</dbReference>
<dbReference type="InterPro" id="IPR036249">
    <property type="entry name" value="Thioredoxin-like_sf"/>
</dbReference>
<evidence type="ECO:0000259" key="1">
    <source>
        <dbReference type="PROSITE" id="PS50404"/>
    </source>
</evidence>
<dbReference type="Proteomes" id="UP001186944">
    <property type="component" value="Unassembled WGS sequence"/>
</dbReference>
<dbReference type="InterPro" id="IPR004045">
    <property type="entry name" value="Glutathione_S-Trfase_N"/>
</dbReference>
<feature type="domain" description="GST C-terminal" evidence="2">
    <location>
        <begin position="85"/>
        <end position="205"/>
    </location>
</feature>
<dbReference type="GO" id="GO:0006749">
    <property type="term" value="P:glutathione metabolic process"/>
    <property type="evidence" value="ECO:0007669"/>
    <property type="project" value="TreeGrafter"/>
</dbReference>
<proteinExistence type="predicted"/>
<name>A0AA89C7D5_PINIB</name>
<keyword evidence="4" id="KW-1185">Reference proteome</keyword>
<feature type="domain" description="GST N-terminal" evidence="1">
    <location>
        <begin position="2"/>
        <end position="83"/>
    </location>
</feature>